<gene>
    <name evidence="4" type="ORF">GGR04_003269</name>
</gene>
<reference evidence="4 5" key="1">
    <citation type="submission" date="2020-08" db="EMBL/GenBank/DDBJ databases">
        <title>Genomic Encyclopedia of Type Strains, Phase IV (KMG-IV): sequencing the most valuable type-strain genomes for metagenomic binning, comparative biology and taxonomic classification.</title>
        <authorList>
            <person name="Goeker M."/>
        </authorList>
    </citation>
    <scope>NUCLEOTIDE SEQUENCE [LARGE SCALE GENOMIC DNA]</scope>
    <source>
        <strain evidence="4 5">DSM 102238</strain>
    </source>
</reference>
<name>A0A7W6ML37_9HYPH</name>
<dbReference type="RefSeq" id="WP_183200936.1">
    <property type="nucleotide sequence ID" value="NZ_JACIEK010000009.1"/>
</dbReference>
<comment type="caution">
    <text evidence="4">The sequence shown here is derived from an EMBL/GenBank/DDBJ whole genome shotgun (WGS) entry which is preliminary data.</text>
</comment>
<dbReference type="PANTHER" id="PTHR12526:SF510">
    <property type="entry name" value="D-INOSITOL 3-PHOSPHATE GLYCOSYLTRANSFERASE"/>
    <property type="match status" value="1"/>
</dbReference>
<feature type="domain" description="Glycosyl transferase family 1" evidence="3">
    <location>
        <begin position="213"/>
        <end position="326"/>
    </location>
</feature>
<dbReference type="PANTHER" id="PTHR12526">
    <property type="entry name" value="GLYCOSYLTRANSFERASE"/>
    <property type="match status" value="1"/>
</dbReference>
<dbReference type="InterPro" id="IPR001296">
    <property type="entry name" value="Glyco_trans_1"/>
</dbReference>
<keyword evidence="5" id="KW-1185">Reference proteome</keyword>
<evidence type="ECO:0000313" key="4">
    <source>
        <dbReference type="EMBL" id="MBB3999400.1"/>
    </source>
</evidence>
<keyword evidence="1" id="KW-0328">Glycosyltransferase</keyword>
<evidence type="ECO:0000313" key="5">
    <source>
        <dbReference type="Proteomes" id="UP000542776"/>
    </source>
</evidence>
<keyword evidence="2 4" id="KW-0808">Transferase</keyword>
<dbReference type="GO" id="GO:0016757">
    <property type="term" value="F:glycosyltransferase activity"/>
    <property type="evidence" value="ECO:0007669"/>
    <property type="project" value="UniProtKB-KW"/>
</dbReference>
<sequence>MPDEAASRSRPRSIVVVGDLVEGWPPHDLSPNDLTARAAADIAADAAATENDAWSREDVAVVGGYLERLPLACVRAGLVDRAEIWHHARSDDVPAPRREAPWLTRRVFRLDEDRAPFPSAHMLAHVERFGAPEILVVLGLGVDERLLKACKGSVRIYNSIDAPSLRVPPEVSRHFDLVLTGAEWQSEEVRALHPGMPCAVMPIGPEFADPETFRPLGHPKRYDVVYVAAAQPYKRHDLLFDALANAPRRLSALCVCGYGEMGEALRREAGERGLDVTFVGPPGVPFAEVNALMNEARIGIVCGVDDGAPAILTEYMLAGLPVLANERLACGLQYIQPETGRAAPATRFGEVLVEMLDEPGATDPRQAVLDRWAWPHTVGRLAAAIEPLRAVVASRNRT</sequence>
<evidence type="ECO:0000259" key="3">
    <source>
        <dbReference type="Pfam" id="PF00534"/>
    </source>
</evidence>
<dbReference type="SUPFAM" id="SSF53756">
    <property type="entry name" value="UDP-Glycosyltransferase/glycogen phosphorylase"/>
    <property type="match status" value="1"/>
</dbReference>
<dbReference type="AlphaFoldDB" id="A0A7W6ML37"/>
<organism evidence="4 5">
    <name type="scientific">Aureimonas pseudogalii</name>
    <dbReference type="NCBI Taxonomy" id="1744844"/>
    <lineage>
        <taxon>Bacteria</taxon>
        <taxon>Pseudomonadati</taxon>
        <taxon>Pseudomonadota</taxon>
        <taxon>Alphaproteobacteria</taxon>
        <taxon>Hyphomicrobiales</taxon>
        <taxon>Aurantimonadaceae</taxon>
        <taxon>Aureimonas</taxon>
    </lineage>
</organism>
<dbReference type="EMBL" id="JACIEK010000009">
    <property type="protein sequence ID" value="MBB3999400.1"/>
    <property type="molecule type" value="Genomic_DNA"/>
</dbReference>
<evidence type="ECO:0000256" key="2">
    <source>
        <dbReference type="ARBA" id="ARBA00022679"/>
    </source>
</evidence>
<dbReference type="CDD" id="cd03801">
    <property type="entry name" value="GT4_PimA-like"/>
    <property type="match status" value="1"/>
</dbReference>
<dbReference type="Proteomes" id="UP000542776">
    <property type="component" value="Unassembled WGS sequence"/>
</dbReference>
<dbReference type="Gene3D" id="3.40.50.2000">
    <property type="entry name" value="Glycogen Phosphorylase B"/>
    <property type="match status" value="1"/>
</dbReference>
<accession>A0A7W6ML37</accession>
<protein>
    <submittedName>
        <fullName evidence="4">Glycosyltransferase involved in cell wall biosynthesis</fullName>
    </submittedName>
</protein>
<proteinExistence type="predicted"/>
<evidence type="ECO:0000256" key="1">
    <source>
        <dbReference type="ARBA" id="ARBA00022676"/>
    </source>
</evidence>
<dbReference type="Pfam" id="PF00534">
    <property type="entry name" value="Glycos_transf_1"/>
    <property type="match status" value="1"/>
</dbReference>